<feature type="compositionally biased region" description="Polar residues" evidence="1">
    <location>
        <begin position="31"/>
        <end position="40"/>
    </location>
</feature>
<keyword evidence="3" id="KW-1185">Reference proteome</keyword>
<name>A0AAD9H327_9PEZI</name>
<evidence type="ECO:0000313" key="2">
    <source>
        <dbReference type="EMBL" id="KAK2020614.1"/>
    </source>
</evidence>
<gene>
    <name evidence="2" type="ORF">LX32DRAFT_305009</name>
</gene>
<proteinExistence type="predicted"/>
<reference evidence="2" key="1">
    <citation type="submission" date="2021-06" db="EMBL/GenBank/DDBJ databases">
        <title>Comparative genomics, transcriptomics and evolutionary studies reveal genomic signatures of adaptation to plant cell wall in hemibiotrophic fungi.</title>
        <authorList>
            <consortium name="DOE Joint Genome Institute"/>
            <person name="Baroncelli R."/>
            <person name="Diaz J.F."/>
            <person name="Benocci T."/>
            <person name="Peng M."/>
            <person name="Battaglia E."/>
            <person name="Haridas S."/>
            <person name="Andreopoulos W."/>
            <person name="Labutti K."/>
            <person name="Pangilinan J."/>
            <person name="Floch G.L."/>
            <person name="Makela M.R."/>
            <person name="Henrissat B."/>
            <person name="Grigoriev I.V."/>
            <person name="Crouch J.A."/>
            <person name="De Vries R.P."/>
            <person name="Sukno S.A."/>
            <person name="Thon M.R."/>
        </authorList>
    </citation>
    <scope>NUCLEOTIDE SEQUENCE</scope>
    <source>
        <strain evidence="2">MAFF235873</strain>
    </source>
</reference>
<dbReference type="Proteomes" id="UP001232148">
    <property type="component" value="Unassembled WGS sequence"/>
</dbReference>
<evidence type="ECO:0000256" key="1">
    <source>
        <dbReference type="SAM" id="MobiDB-lite"/>
    </source>
</evidence>
<comment type="caution">
    <text evidence="2">The sequence shown here is derived from an EMBL/GenBank/DDBJ whole genome shotgun (WGS) entry which is preliminary data.</text>
</comment>
<feature type="region of interest" description="Disordered" evidence="1">
    <location>
        <begin position="17"/>
        <end position="40"/>
    </location>
</feature>
<dbReference type="EMBL" id="MU843204">
    <property type="protein sequence ID" value="KAK2020614.1"/>
    <property type="molecule type" value="Genomic_DNA"/>
</dbReference>
<organism evidence="2 3">
    <name type="scientific">Colletotrichum zoysiae</name>
    <dbReference type="NCBI Taxonomy" id="1216348"/>
    <lineage>
        <taxon>Eukaryota</taxon>
        <taxon>Fungi</taxon>
        <taxon>Dikarya</taxon>
        <taxon>Ascomycota</taxon>
        <taxon>Pezizomycotina</taxon>
        <taxon>Sordariomycetes</taxon>
        <taxon>Hypocreomycetidae</taxon>
        <taxon>Glomerellales</taxon>
        <taxon>Glomerellaceae</taxon>
        <taxon>Colletotrichum</taxon>
        <taxon>Colletotrichum graminicola species complex</taxon>
    </lineage>
</organism>
<dbReference type="AlphaFoldDB" id="A0AAD9H327"/>
<protein>
    <submittedName>
        <fullName evidence="2">Uncharacterized protein</fullName>
    </submittedName>
</protein>
<sequence>MLVLACLTPAPDQRGLASISGTGKRGGNYTDAGQQGRLDQSSSPLCMACRVVVFFRLIRMPFTGPLPPSAHDLTPQKGSPRHGEPAFAGCVWGVYAYLQSLFFFCTAERGCFGHVRGERERGELRRNQNQNWGCIGIGIDWAALAQRVGGGRVCLVLLSFFFFSSSPTPSLET</sequence>
<accession>A0AAD9H327</accession>
<evidence type="ECO:0000313" key="3">
    <source>
        <dbReference type="Proteomes" id="UP001232148"/>
    </source>
</evidence>